<dbReference type="Proteomes" id="UP000294830">
    <property type="component" value="Unassembled WGS sequence"/>
</dbReference>
<proteinExistence type="predicted"/>
<gene>
    <name evidence="1" type="ORF">CLV25_10650</name>
</gene>
<organism evidence="1 2">
    <name type="scientific">Acetobacteroides hydrogenigenes</name>
    <dbReference type="NCBI Taxonomy" id="979970"/>
    <lineage>
        <taxon>Bacteria</taxon>
        <taxon>Pseudomonadati</taxon>
        <taxon>Bacteroidota</taxon>
        <taxon>Bacteroidia</taxon>
        <taxon>Bacteroidales</taxon>
        <taxon>Rikenellaceae</taxon>
        <taxon>Acetobacteroides</taxon>
    </lineage>
</organism>
<reference evidence="1 2" key="1">
    <citation type="submission" date="2019-03" db="EMBL/GenBank/DDBJ databases">
        <title>Genomic Encyclopedia of Archaeal and Bacterial Type Strains, Phase II (KMG-II): from individual species to whole genera.</title>
        <authorList>
            <person name="Goeker M."/>
        </authorList>
    </citation>
    <scope>NUCLEOTIDE SEQUENCE [LARGE SCALE GENOMIC DNA]</scope>
    <source>
        <strain evidence="1 2">RL-C</strain>
    </source>
</reference>
<dbReference type="AlphaFoldDB" id="A0A4R2EHL1"/>
<evidence type="ECO:0000313" key="2">
    <source>
        <dbReference type="Proteomes" id="UP000294830"/>
    </source>
</evidence>
<evidence type="ECO:0000313" key="1">
    <source>
        <dbReference type="EMBL" id="TCN68468.1"/>
    </source>
</evidence>
<name>A0A4R2EHL1_9BACT</name>
<dbReference type="EMBL" id="SLWB01000006">
    <property type="protein sequence ID" value="TCN68468.1"/>
    <property type="molecule type" value="Genomic_DNA"/>
</dbReference>
<protein>
    <submittedName>
        <fullName evidence="1">Uncharacterized protein</fullName>
    </submittedName>
</protein>
<comment type="caution">
    <text evidence="1">The sequence shown here is derived from an EMBL/GenBank/DDBJ whole genome shotgun (WGS) entry which is preliminary data.</text>
</comment>
<sequence length="35" mass="3890">MGKDTQLTTNITQTLISNEKETTCCLWSTTDAGKR</sequence>
<accession>A0A4R2EHL1</accession>
<keyword evidence="2" id="KW-1185">Reference proteome</keyword>